<protein>
    <submittedName>
        <fullName evidence="6">Peptide/nickel transport system substrate-binding protein</fullName>
    </submittedName>
</protein>
<evidence type="ECO:0000313" key="6">
    <source>
        <dbReference type="EMBL" id="TDQ82996.1"/>
    </source>
</evidence>
<gene>
    <name evidence="6" type="ORF">A8950_1278</name>
</gene>
<dbReference type="InterPro" id="IPR023765">
    <property type="entry name" value="SBP_5_CS"/>
</dbReference>
<evidence type="ECO:0000259" key="5">
    <source>
        <dbReference type="Pfam" id="PF00496"/>
    </source>
</evidence>
<sequence>MNFARRKLNIGRMAGALALLTAAWSQPALADKVLRMAHDLSMGGSESLDPLSPVRFWEVNDLLYSRLIRLTEAGEMEPELALSWEPNADATEWTIRLRDGVKFHDGSAVDAEDVKFSLERINDPALESPVTSVLGMIQSVEVIDPLTARVVLSTKHAGLPILLTDYRVRIIPSGSGDTIASSGIGSGPFKLDEYDPEGTTRLVANPDYWEGAPKLDSIEYVAIPDADARIQALLGGQLDFSRIAPEQEPLFAGRSDFVLSEFPAGGWFGLVFRTDTEPFTDPRVRKAVRVAVNREEMAKLMTGEGHATVTCDNPVKANDPYRADIVCPQDIDLARKLLAEAGYPDGISFDLHTSNLETGMVRFAEVYQQQVAPAGIKVNIVMAPSDGYWDDVWMKETVVVTSWDERPADQILNEAYRSGSSWNESYFSNPEFDALLDKARASLDFAEARQAMVDAQVMLFEAGGTLIPYQQNIQFAYKKSLDGIRPVIEDQMRWHLVDKTEE</sequence>
<dbReference type="Pfam" id="PF00496">
    <property type="entry name" value="SBP_bac_5"/>
    <property type="match status" value="1"/>
</dbReference>
<evidence type="ECO:0000313" key="7">
    <source>
        <dbReference type="Proteomes" id="UP000295783"/>
    </source>
</evidence>
<dbReference type="PIRSF" id="PIRSF002741">
    <property type="entry name" value="MppA"/>
    <property type="match status" value="1"/>
</dbReference>
<dbReference type="SUPFAM" id="SSF53850">
    <property type="entry name" value="Periplasmic binding protein-like II"/>
    <property type="match status" value="1"/>
</dbReference>
<evidence type="ECO:0000256" key="3">
    <source>
        <dbReference type="ARBA" id="ARBA00022729"/>
    </source>
</evidence>
<comment type="subcellular location">
    <subcellularLocation>
        <location evidence="1">Periplasm</location>
    </subcellularLocation>
</comment>
<dbReference type="Gene3D" id="3.90.76.10">
    <property type="entry name" value="Dipeptide-binding Protein, Domain 1"/>
    <property type="match status" value="1"/>
</dbReference>
<dbReference type="GO" id="GO:0043190">
    <property type="term" value="C:ATP-binding cassette (ABC) transporter complex"/>
    <property type="evidence" value="ECO:0007669"/>
    <property type="project" value="InterPro"/>
</dbReference>
<evidence type="ECO:0000256" key="4">
    <source>
        <dbReference type="SAM" id="SignalP"/>
    </source>
</evidence>
<dbReference type="InterPro" id="IPR030678">
    <property type="entry name" value="Peptide/Ni-bd"/>
</dbReference>
<dbReference type="InterPro" id="IPR000914">
    <property type="entry name" value="SBP_5_dom"/>
</dbReference>
<dbReference type="PROSITE" id="PS01040">
    <property type="entry name" value="SBP_BACTERIAL_5"/>
    <property type="match status" value="1"/>
</dbReference>
<evidence type="ECO:0000256" key="1">
    <source>
        <dbReference type="ARBA" id="ARBA00004418"/>
    </source>
</evidence>
<organism evidence="6 7">
    <name type="scientific">Dongia mobilis</name>
    <dbReference type="NCBI Taxonomy" id="578943"/>
    <lineage>
        <taxon>Bacteria</taxon>
        <taxon>Pseudomonadati</taxon>
        <taxon>Pseudomonadota</taxon>
        <taxon>Alphaproteobacteria</taxon>
        <taxon>Rhodospirillales</taxon>
        <taxon>Dongiaceae</taxon>
        <taxon>Dongia</taxon>
    </lineage>
</organism>
<dbReference type="Proteomes" id="UP000295783">
    <property type="component" value="Unassembled WGS sequence"/>
</dbReference>
<dbReference type="InterPro" id="IPR039424">
    <property type="entry name" value="SBP_5"/>
</dbReference>
<dbReference type="CDD" id="cd08503">
    <property type="entry name" value="PBP2_NikA_DppA_OppA_like_17"/>
    <property type="match status" value="1"/>
</dbReference>
<keyword evidence="7" id="KW-1185">Reference proteome</keyword>
<feature type="chain" id="PRO_5020203144" evidence="4">
    <location>
        <begin position="31"/>
        <end position="502"/>
    </location>
</feature>
<dbReference type="PANTHER" id="PTHR30290">
    <property type="entry name" value="PERIPLASMIC BINDING COMPONENT OF ABC TRANSPORTER"/>
    <property type="match status" value="1"/>
</dbReference>
<reference evidence="6 7" key="1">
    <citation type="submission" date="2019-03" db="EMBL/GenBank/DDBJ databases">
        <title>Genomic Encyclopedia of Type Strains, Phase III (KMG-III): the genomes of soil and plant-associated and newly described type strains.</title>
        <authorList>
            <person name="Whitman W."/>
        </authorList>
    </citation>
    <scope>NUCLEOTIDE SEQUENCE [LARGE SCALE GENOMIC DNA]</scope>
    <source>
        <strain evidence="6 7">CGMCC 1.7660</strain>
    </source>
</reference>
<accession>A0A4R6WUN5</accession>
<proteinExistence type="inferred from homology"/>
<dbReference type="GO" id="GO:1904680">
    <property type="term" value="F:peptide transmembrane transporter activity"/>
    <property type="evidence" value="ECO:0007669"/>
    <property type="project" value="TreeGrafter"/>
</dbReference>
<keyword evidence="3 4" id="KW-0732">Signal</keyword>
<dbReference type="EMBL" id="SNYW01000007">
    <property type="protein sequence ID" value="TDQ82996.1"/>
    <property type="molecule type" value="Genomic_DNA"/>
</dbReference>
<feature type="signal peptide" evidence="4">
    <location>
        <begin position="1"/>
        <end position="30"/>
    </location>
</feature>
<dbReference type="GO" id="GO:0015833">
    <property type="term" value="P:peptide transport"/>
    <property type="evidence" value="ECO:0007669"/>
    <property type="project" value="TreeGrafter"/>
</dbReference>
<comment type="similarity">
    <text evidence="2">Belongs to the bacterial solute-binding protein 5 family.</text>
</comment>
<evidence type="ECO:0000256" key="2">
    <source>
        <dbReference type="ARBA" id="ARBA00005695"/>
    </source>
</evidence>
<dbReference type="Gene3D" id="3.10.105.10">
    <property type="entry name" value="Dipeptide-binding Protein, Domain 3"/>
    <property type="match status" value="1"/>
</dbReference>
<feature type="domain" description="Solute-binding protein family 5" evidence="5">
    <location>
        <begin position="75"/>
        <end position="406"/>
    </location>
</feature>
<dbReference type="AlphaFoldDB" id="A0A4R6WUN5"/>
<comment type="caution">
    <text evidence="6">The sequence shown here is derived from an EMBL/GenBank/DDBJ whole genome shotgun (WGS) entry which is preliminary data.</text>
</comment>
<name>A0A4R6WUN5_9PROT</name>
<dbReference type="GO" id="GO:0030288">
    <property type="term" value="C:outer membrane-bounded periplasmic space"/>
    <property type="evidence" value="ECO:0007669"/>
    <property type="project" value="UniProtKB-ARBA"/>
</dbReference>
<dbReference type="Gene3D" id="3.40.190.10">
    <property type="entry name" value="Periplasmic binding protein-like II"/>
    <property type="match status" value="1"/>
</dbReference>